<dbReference type="EMBL" id="JH650974">
    <property type="protein sequence ID" value="EXA39653.1"/>
    <property type="molecule type" value="Genomic_DNA"/>
</dbReference>
<protein>
    <submittedName>
        <fullName evidence="1">Uncharacterized protein</fullName>
    </submittedName>
</protein>
<reference evidence="1" key="2">
    <citation type="submission" date="2012-05" db="EMBL/GenBank/DDBJ databases">
        <title>Annotation of the Genome Sequence of Fusarium oxysporum HDV247.</title>
        <authorList>
            <consortium name="The Broad Institute Genomics Platform"/>
            <person name="Ma L.-J."/>
            <person name="Corby-Kistler H."/>
            <person name="Broz K."/>
            <person name="Gale L.R."/>
            <person name="Jonkers W."/>
            <person name="O'Donnell K."/>
            <person name="Ploetz R."/>
            <person name="Steinberg C."/>
            <person name="Schwartz D.C."/>
            <person name="VanEtten H."/>
            <person name="Zhou S."/>
            <person name="Young S.K."/>
            <person name="Zeng Q."/>
            <person name="Gargeya S."/>
            <person name="Fitzgerald M."/>
            <person name="Abouelleil A."/>
            <person name="Alvarado L."/>
            <person name="Chapman S.B."/>
            <person name="Gainer-Dewar J."/>
            <person name="Goldberg J."/>
            <person name="Griggs A."/>
            <person name="Gujja S."/>
            <person name="Hansen M."/>
            <person name="Howarth C."/>
            <person name="Imamovic A."/>
            <person name="Ireland A."/>
            <person name="Larimer J."/>
            <person name="McCowan C."/>
            <person name="Murphy C."/>
            <person name="Pearson M."/>
            <person name="Poon T.W."/>
            <person name="Priest M."/>
            <person name="Roberts A."/>
            <person name="Saif S."/>
            <person name="Shea T."/>
            <person name="Sykes S."/>
            <person name="Wortman J."/>
            <person name="Nusbaum C."/>
            <person name="Birren B."/>
        </authorList>
    </citation>
    <scope>NUCLEOTIDE SEQUENCE</scope>
    <source>
        <strain evidence="1">HDV247</strain>
    </source>
</reference>
<dbReference type="AlphaFoldDB" id="W9P3K3"/>
<name>W9P3K3_FUSOX</name>
<gene>
    <name evidence="1" type="ORF">FOVG_11145</name>
</gene>
<sequence length="77" mass="8769">MEFLNKDAPIVDELGFAQQRDQSHKTEKDDTCSIPATWYWLSDTAARDASHHQICKAKHNGNLSLVTQVIINCRENL</sequence>
<evidence type="ECO:0000313" key="1">
    <source>
        <dbReference type="EMBL" id="EXA39653.1"/>
    </source>
</evidence>
<dbReference type="Proteomes" id="UP000030751">
    <property type="component" value="Unassembled WGS sequence"/>
</dbReference>
<accession>W9P3K3</accession>
<reference evidence="1" key="1">
    <citation type="submission" date="2011-10" db="EMBL/GenBank/DDBJ databases">
        <title>The Genome Sequence of Fusarium oxysporum HDV247.</title>
        <authorList>
            <consortium name="The Broad Institute Genome Sequencing Platform"/>
            <person name="Ma L.-J."/>
            <person name="Gale L.R."/>
            <person name="Schwartz D.C."/>
            <person name="Zhou S."/>
            <person name="Corby-Kistler H."/>
            <person name="Young S.K."/>
            <person name="Zeng Q."/>
            <person name="Gargeya S."/>
            <person name="Fitzgerald M."/>
            <person name="Haas B."/>
            <person name="Abouelleil A."/>
            <person name="Alvarado L."/>
            <person name="Arachchi H.M."/>
            <person name="Berlin A."/>
            <person name="Brown A."/>
            <person name="Chapman S.B."/>
            <person name="Chen Z."/>
            <person name="Dunbar C."/>
            <person name="Freedman E."/>
            <person name="Gearin G."/>
            <person name="Goldberg J."/>
            <person name="Griggs A."/>
            <person name="Gujja S."/>
            <person name="Heiman D."/>
            <person name="Howarth C."/>
            <person name="Larson L."/>
            <person name="Lui A."/>
            <person name="MacDonald P.J.P."/>
            <person name="Montmayeur A."/>
            <person name="Murphy C."/>
            <person name="Neiman D."/>
            <person name="Pearson M."/>
            <person name="Priest M."/>
            <person name="Roberts A."/>
            <person name="Saif S."/>
            <person name="Shea T."/>
            <person name="Shenoy N."/>
            <person name="Sisk P."/>
            <person name="Stolte C."/>
            <person name="Sykes S."/>
            <person name="Wortman J."/>
            <person name="Nusbaum C."/>
            <person name="Birren B."/>
        </authorList>
    </citation>
    <scope>NUCLEOTIDE SEQUENCE [LARGE SCALE GENOMIC DNA]</scope>
    <source>
        <strain evidence="1">HDV247</strain>
    </source>
</reference>
<proteinExistence type="predicted"/>
<dbReference type="HOGENOM" id="CLU_2638143_0_0_1"/>
<organism evidence="1">
    <name type="scientific">Fusarium oxysporum f. sp. pisi HDV247</name>
    <dbReference type="NCBI Taxonomy" id="1080344"/>
    <lineage>
        <taxon>Eukaryota</taxon>
        <taxon>Fungi</taxon>
        <taxon>Dikarya</taxon>
        <taxon>Ascomycota</taxon>
        <taxon>Pezizomycotina</taxon>
        <taxon>Sordariomycetes</taxon>
        <taxon>Hypocreomycetidae</taxon>
        <taxon>Hypocreales</taxon>
        <taxon>Nectriaceae</taxon>
        <taxon>Fusarium</taxon>
        <taxon>Fusarium oxysporum species complex</taxon>
    </lineage>
</organism>